<keyword evidence="4" id="KW-0808">Transferase</keyword>
<keyword evidence="5" id="KW-0777">Teichoic acid biosynthesis</keyword>
<evidence type="ECO:0000256" key="1">
    <source>
        <dbReference type="ARBA" id="ARBA00004202"/>
    </source>
</evidence>
<dbReference type="RefSeq" id="WP_063355506.1">
    <property type="nucleotide sequence ID" value="NZ_AQHB01000030.1"/>
</dbReference>
<organism evidence="7 8">
    <name type="scientific">Pseudoalteromonas luteoviolacea DSM 6061</name>
    <dbReference type="NCBI Taxonomy" id="1365250"/>
    <lineage>
        <taxon>Bacteria</taxon>
        <taxon>Pseudomonadati</taxon>
        <taxon>Pseudomonadota</taxon>
        <taxon>Gammaproteobacteria</taxon>
        <taxon>Alteromonadales</taxon>
        <taxon>Pseudoalteromonadaceae</taxon>
        <taxon>Pseudoalteromonas</taxon>
    </lineage>
</organism>
<evidence type="ECO:0000313" key="8">
    <source>
        <dbReference type="Proteomes" id="UP000076643"/>
    </source>
</evidence>
<dbReference type="InterPro" id="IPR051612">
    <property type="entry name" value="Teichoic_Acid_Biosynth"/>
</dbReference>
<reference evidence="7 8" key="1">
    <citation type="submission" date="2013-07" db="EMBL/GenBank/DDBJ databases">
        <title>Comparative Genomic and Metabolomic Analysis of Twelve Strains of Pseudoalteromonas luteoviolacea.</title>
        <authorList>
            <person name="Vynne N.G."/>
            <person name="Mansson M."/>
            <person name="Gram L."/>
        </authorList>
    </citation>
    <scope>NUCLEOTIDE SEQUENCE [LARGE SCALE GENOMIC DNA]</scope>
    <source>
        <strain evidence="7 8">DSM 6061</strain>
    </source>
</reference>
<evidence type="ECO:0000256" key="4">
    <source>
        <dbReference type="ARBA" id="ARBA00022679"/>
    </source>
</evidence>
<protein>
    <recommendedName>
        <fullName evidence="9">Teichoic acid biosynthesis protein B</fullName>
    </recommendedName>
</protein>
<dbReference type="Proteomes" id="UP000076643">
    <property type="component" value="Unassembled WGS sequence"/>
</dbReference>
<dbReference type="Gene3D" id="3.40.50.12580">
    <property type="match status" value="1"/>
</dbReference>
<evidence type="ECO:0000313" key="7">
    <source>
        <dbReference type="EMBL" id="KZN37372.1"/>
    </source>
</evidence>
<keyword evidence="3" id="KW-1003">Cell membrane</keyword>
<dbReference type="InterPro" id="IPR007554">
    <property type="entry name" value="Glycerophosphate_synth"/>
</dbReference>
<evidence type="ECO:0000256" key="3">
    <source>
        <dbReference type="ARBA" id="ARBA00022475"/>
    </source>
</evidence>
<evidence type="ECO:0000256" key="2">
    <source>
        <dbReference type="ARBA" id="ARBA00010488"/>
    </source>
</evidence>
<dbReference type="Gene3D" id="3.40.50.11820">
    <property type="match status" value="1"/>
</dbReference>
<dbReference type="Pfam" id="PF04464">
    <property type="entry name" value="Glyphos_transf"/>
    <property type="match status" value="1"/>
</dbReference>
<accession>A0A161XW52</accession>
<evidence type="ECO:0000256" key="5">
    <source>
        <dbReference type="ARBA" id="ARBA00022944"/>
    </source>
</evidence>
<dbReference type="GO" id="GO:0005886">
    <property type="term" value="C:plasma membrane"/>
    <property type="evidence" value="ECO:0007669"/>
    <property type="project" value="UniProtKB-SubCell"/>
</dbReference>
<keyword evidence="8" id="KW-1185">Reference proteome</keyword>
<keyword evidence="6" id="KW-0472">Membrane</keyword>
<comment type="caution">
    <text evidence="7">The sequence shown here is derived from an EMBL/GenBank/DDBJ whole genome shotgun (WGS) entry which is preliminary data.</text>
</comment>
<evidence type="ECO:0000256" key="6">
    <source>
        <dbReference type="ARBA" id="ARBA00023136"/>
    </source>
</evidence>
<dbReference type="InterPro" id="IPR043149">
    <property type="entry name" value="TagF_N"/>
</dbReference>
<dbReference type="AlphaFoldDB" id="A0A161XW52"/>
<name>A0A161XW52_9GAMM</name>
<dbReference type="SUPFAM" id="SSF53756">
    <property type="entry name" value="UDP-Glycosyltransferase/glycogen phosphorylase"/>
    <property type="match status" value="1"/>
</dbReference>
<gene>
    <name evidence="7" type="ORF">N475_16910</name>
</gene>
<dbReference type="GO" id="GO:0019350">
    <property type="term" value="P:teichoic acid biosynthetic process"/>
    <property type="evidence" value="ECO:0007669"/>
    <property type="project" value="UniProtKB-KW"/>
</dbReference>
<comment type="subcellular location">
    <subcellularLocation>
        <location evidence="1">Cell membrane</location>
        <topology evidence="1">Peripheral membrane protein</topology>
    </subcellularLocation>
</comment>
<comment type="similarity">
    <text evidence="2">Belongs to the CDP-glycerol glycerophosphotransferase family.</text>
</comment>
<dbReference type="GO" id="GO:0047355">
    <property type="term" value="F:CDP-glycerol glycerophosphotransferase activity"/>
    <property type="evidence" value="ECO:0007669"/>
    <property type="project" value="InterPro"/>
</dbReference>
<dbReference type="EMBL" id="AUYB01000104">
    <property type="protein sequence ID" value="KZN37372.1"/>
    <property type="molecule type" value="Genomic_DNA"/>
</dbReference>
<dbReference type="PANTHER" id="PTHR37316:SF3">
    <property type="entry name" value="TEICHOIC ACID GLYCEROL-PHOSPHATE TRANSFERASE"/>
    <property type="match status" value="1"/>
</dbReference>
<dbReference type="PATRIC" id="fig|1365250.3.peg.2974"/>
<proteinExistence type="inferred from homology"/>
<dbReference type="PANTHER" id="PTHR37316">
    <property type="entry name" value="TEICHOIC ACID GLYCEROL-PHOSPHATE PRIMASE"/>
    <property type="match status" value="1"/>
</dbReference>
<sequence>MFTLVFVKRLLLSILYLFKKKDGNVIIISSYNNNSYNFNSRIFFEYLIQAKKNERVFFIIADENKRKTLNEKYGQYFISFSEWQDLKLIYSAKHWLFSTKSFCFIPFSVFGRNLVNLWHGVPLKSIAINDKFQSKFKKAIYKYYYCHFNKYLAVQVPKLSEVYSSSFNVPSSRHIYTGCLVNEMFDKSIDRETNQLVEERVNGTFNILYAPTYRDGGKTDYFPLSDFDFDKLVNFLKAHNAKIFIRPHHLDKGYEQFLESDAISLLDSATVEEISFYFKHFDALITDYSSIMFDYLMVGDETVFFPYDKKEYQESRGFNYNYDDVVTGPEIASYEEFEAYLTSVFSKSRHSSELEKSLFGTSFVEARNINGCSKLYEYLASKK</sequence>
<dbReference type="InterPro" id="IPR043148">
    <property type="entry name" value="TagF_C"/>
</dbReference>
<evidence type="ECO:0008006" key="9">
    <source>
        <dbReference type="Google" id="ProtNLM"/>
    </source>
</evidence>